<keyword evidence="1" id="KW-0812">Transmembrane</keyword>
<name>A0A0P4VVF8_9HEMI</name>
<feature type="transmembrane region" description="Helical" evidence="1">
    <location>
        <begin position="12"/>
        <end position="37"/>
    </location>
</feature>
<feature type="transmembrane region" description="Helical" evidence="1">
    <location>
        <begin position="88"/>
        <end position="112"/>
    </location>
</feature>
<organism evidence="2">
    <name type="scientific">Rhodnius neglectus</name>
    <dbReference type="NCBI Taxonomy" id="72488"/>
    <lineage>
        <taxon>Eukaryota</taxon>
        <taxon>Metazoa</taxon>
        <taxon>Ecdysozoa</taxon>
        <taxon>Arthropoda</taxon>
        <taxon>Hexapoda</taxon>
        <taxon>Insecta</taxon>
        <taxon>Pterygota</taxon>
        <taxon>Neoptera</taxon>
        <taxon>Paraneoptera</taxon>
        <taxon>Hemiptera</taxon>
        <taxon>Heteroptera</taxon>
        <taxon>Panheteroptera</taxon>
        <taxon>Cimicomorpha</taxon>
        <taxon>Reduviidae</taxon>
        <taxon>Triatominae</taxon>
        <taxon>Rhodnius</taxon>
    </lineage>
</organism>
<feature type="non-terminal residue" evidence="2">
    <location>
        <position position="1"/>
    </location>
</feature>
<reference evidence="2" key="1">
    <citation type="journal article" date="2016" name="PLoS Negl. Trop. Dis.">
        <title>A Deep Insight into the Sialome of Rhodnius neglectus, a Vector of Chagas Disease.</title>
        <authorList>
            <person name="Santiago P.B."/>
            <person name="Assumpcao T.C."/>
            <person name="Araujo C.N."/>
            <person name="Bastos I.M."/>
            <person name="Neves D."/>
            <person name="Silva I.G."/>
            <person name="Charneau S."/>
            <person name="Queiroz R.M."/>
            <person name="Raiol T."/>
            <person name="Oliveira J.V."/>
            <person name="Sousa M.V."/>
            <person name="Calvo E."/>
            <person name="Ribeiro J.M."/>
            <person name="Santana J.M."/>
        </authorList>
    </citation>
    <scope>NUCLEOTIDE SEQUENCE</scope>
    <source>
        <tissue evidence="2">Salivary glands</tissue>
    </source>
</reference>
<keyword evidence="1" id="KW-1133">Transmembrane helix</keyword>
<dbReference type="AlphaFoldDB" id="A0A0P4VVF8"/>
<evidence type="ECO:0000256" key="1">
    <source>
        <dbReference type="SAM" id="Phobius"/>
    </source>
</evidence>
<feature type="transmembrane region" description="Helical" evidence="1">
    <location>
        <begin position="57"/>
        <end position="76"/>
    </location>
</feature>
<evidence type="ECO:0000313" key="2">
    <source>
        <dbReference type="EMBL" id="JAI53599.1"/>
    </source>
</evidence>
<accession>A0A0P4VVF8</accession>
<protein>
    <submittedName>
        <fullName evidence="2">Uncharacterized protein</fullName>
    </submittedName>
</protein>
<feature type="transmembrane region" description="Helical" evidence="1">
    <location>
        <begin position="118"/>
        <end position="139"/>
    </location>
</feature>
<proteinExistence type="evidence at transcript level"/>
<dbReference type="EMBL" id="GDKW01002996">
    <property type="protein sequence ID" value="JAI53599.1"/>
    <property type="molecule type" value="mRNA"/>
</dbReference>
<sequence>YTVCCCGCSLRTGIYIIGALDIVMSLLWGIMSVYLQIRWLLPSKGPVSNIDFLTSELFDLSIFSRLILAIFLIHGCCRDNPSYMLGYFIMQVGTVVLYVVFILMGLFLHVIGKPTEEMFIYTIMTVVQGYSAIIVFSHYRNLKEGRSITT</sequence>
<keyword evidence="1" id="KW-0472">Membrane</keyword>